<protein>
    <submittedName>
        <fullName evidence="1">Uncharacterized protein</fullName>
    </submittedName>
</protein>
<organism evidence="1">
    <name type="scientific">marine sediment metagenome</name>
    <dbReference type="NCBI Taxonomy" id="412755"/>
    <lineage>
        <taxon>unclassified sequences</taxon>
        <taxon>metagenomes</taxon>
        <taxon>ecological metagenomes</taxon>
    </lineage>
</organism>
<feature type="non-terminal residue" evidence="1">
    <location>
        <position position="32"/>
    </location>
</feature>
<evidence type="ECO:0000313" key="1">
    <source>
        <dbReference type="EMBL" id="GAH40896.1"/>
    </source>
</evidence>
<dbReference type="AlphaFoldDB" id="X1F5I1"/>
<dbReference type="EMBL" id="BARU01012417">
    <property type="protein sequence ID" value="GAH40896.1"/>
    <property type="molecule type" value="Genomic_DNA"/>
</dbReference>
<comment type="caution">
    <text evidence="1">The sequence shown here is derived from an EMBL/GenBank/DDBJ whole genome shotgun (WGS) entry which is preliminary data.</text>
</comment>
<gene>
    <name evidence="1" type="ORF">S03H2_22904</name>
</gene>
<sequence>MDLVIKKYFDKYRLNNELPPEVQGKVTGKLFA</sequence>
<name>X1F5I1_9ZZZZ</name>
<reference evidence="1" key="1">
    <citation type="journal article" date="2014" name="Front. Microbiol.">
        <title>High frequency of phylogenetically diverse reductive dehalogenase-homologous genes in deep subseafloor sedimentary metagenomes.</title>
        <authorList>
            <person name="Kawai M."/>
            <person name="Futagami T."/>
            <person name="Toyoda A."/>
            <person name="Takaki Y."/>
            <person name="Nishi S."/>
            <person name="Hori S."/>
            <person name="Arai W."/>
            <person name="Tsubouchi T."/>
            <person name="Morono Y."/>
            <person name="Uchiyama I."/>
            <person name="Ito T."/>
            <person name="Fujiyama A."/>
            <person name="Inagaki F."/>
            <person name="Takami H."/>
        </authorList>
    </citation>
    <scope>NUCLEOTIDE SEQUENCE</scope>
    <source>
        <strain evidence="1">Expedition CK06-06</strain>
    </source>
</reference>
<proteinExistence type="predicted"/>
<accession>X1F5I1</accession>